<dbReference type="EMBL" id="JAROKS010000003">
    <property type="protein sequence ID" value="KAK1805001.1"/>
    <property type="molecule type" value="Genomic_DNA"/>
</dbReference>
<feature type="region of interest" description="Disordered" evidence="1">
    <location>
        <begin position="41"/>
        <end position="65"/>
    </location>
</feature>
<organism evidence="2 3">
    <name type="scientific">Electrophorus voltai</name>
    <dbReference type="NCBI Taxonomy" id="2609070"/>
    <lineage>
        <taxon>Eukaryota</taxon>
        <taxon>Metazoa</taxon>
        <taxon>Chordata</taxon>
        <taxon>Craniata</taxon>
        <taxon>Vertebrata</taxon>
        <taxon>Euteleostomi</taxon>
        <taxon>Actinopterygii</taxon>
        <taxon>Neopterygii</taxon>
        <taxon>Teleostei</taxon>
        <taxon>Ostariophysi</taxon>
        <taxon>Gymnotiformes</taxon>
        <taxon>Gymnotoidei</taxon>
        <taxon>Gymnotidae</taxon>
        <taxon>Electrophorus</taxon>
    </lineage>
</organism>
<evidence type="ECO:0000313" key="2">
    <source>
        <dbReference type="EMBL" id="KAK1805001.1"/>
    </source>
</evidence>
<dbReference type="PANTHER" id="PTHR23039:SF6">
    <property type="entry name" value="SIMILAR TO MKIAA1522 PROTEIN"/>
    <property type="match status" value="1"/>
</dbReference>
<accession>A0AAD8ZUD7</accession>
<feature type="compositionally biased region" description="Polar residues" evidence="1">
    <location>
        <begin position="41"/>
        <end position="54"/>
    </location>
</feature>
<feature type="non-terminal residue" evidence="2">
    <location>
        <position position="416"/>
    </location>
</feature>
<dbReference type="AlphaFoldDB" id="A0AAD8ZUD7"/>
<dbReference type="PANTHER" id="PTHR23039">
    <property type="entry name" value="NANCE-HORAN SYNDROME PROTEIN"/>
    <property type="match status" value="1"/>
</dbReference>
<dbReference type="Proteomes" id="UP001239994">
    <property type="component" value="Unassembled WGS sequence"/>
</dbReference>
<keyword evidence="3" id="KW-1185">Reference proteome</keyword>
<protein>
    <submittedName>
        <fullName evidence="2">Uncharacterized protein</fullName>
    </submittedName>
</protein>
<sequence>MGDLVPRDITDILALQCKVSKGKNKRGSSLGRAFSWFKGSKQTRNVSNGQSHSGSLRGRTGEDTTIRQTHTNQDSSKEWLMTHQISLTLSFSSVACSYLRAKHTRNGDRVQWTQRFIKKIQYTGFNPEQWMYAFRDLTSWSLILISTELEEEARGVGGEAPDAAVRCFLCIGNIELVGAEINAMGNSISKKKVKASVTGHHSSRKAKAFWKFGHLDKVRAVSPNVLIVLLLVQSRVIPNQDSNCQERAGLLGFDNTGDYSITAAMSSHPVLTRQGMEKGVLLRQRPDPDDSDTVIIPPTVGRAPITNYEGARVHLQDIEALQEFRDEQLLRHHIQTVYKDDMLLTCKLGPRMSPIQRPKSLAIPVVPGPVHQIIQTHINESHSHSISIAVTTVNNNVPPPPSTAVPRELFNIPPPP</sequence>
<comment type="caution">
    <text evidence="2">The sequence shown here is derived from an EMBL/GenBank/DDBJ whole genome shotgun (WGS) entry which is preliminary data.</text>
</comment>
<evidence type="ECO:0000256" key="1">
    <source>
        <dbReference type="SAM" id="MobiDB-lite"/>
    </source>
</evidence>
<dbReference type="GO" id="GO:0030154">
    <property type="term" value="P:cell differentiation"/>
    <property type="evidence" value="ECO:0007669"/>
    <property type="project" value="TreeGrafter"/>
</dbReference>
<gene>
    <name evidence="2" type="ORF">P4O66_019367</name>
</gene>
<name>A0AAD8ZUD7_9TELE</name>
<reference evidence="2" key="1">
    <citation type="submission" date="2023-03" db="EMBL/GenBank/DDBJ databases">
        <title>Electrophorus voltai genome.</title>
        <authorList>
            <person name="Bian C."/>
        </authorList>
    </citation>
    <scope>NUCLEOTIDE SEQUENCE</scope>
    <source>
        <strain evidence="2">CB-2022</strain>
        <tissue evidence="2">Muscle</tissue>
    </source>
</reference>
<proteinExistence type="predicted"/>
<evidence type="ECO:0000313" key="3">
    <source>
        <dbReference type="Proteomes" id="UP001239994"/>
    </source>
</evidence>